<organism evidence="7 8">
    <name type="scientific">Rhamnusium bicolor</name>
    <dbReference type="NCBI Taxonomy" id="1586634"/>
    <lineage>
        <taxon>Eukaryota</taxon>
        <taxon>Metazoa</taxon>
        <taxon>Ecdysozoa</taxon>
        <taxon>Arthropoda</taxon>
        <taxon>Hexapoda</taxon>
        <taxon>Insecta</taxon>
        <taxon>Pterygota</taxon>
        <taxon>Neoptera</taxon>
        <taxon>Endopterygota</taxon>
        <taxon>Coleoptera</taxon>
        <taxon>Polyphaga</taxon>
        <taxon>Cucujiformia</taxon>
        <taxon>Chrysomeloidea</taxon>
        <taxon>Cerambycidae</taxon>
        <taxon>Lepturinae</taxon>
        <taxon>Rhagiini</taxon>
        <taxon>Rhamnusium</taxon>
    </lineage>
</organism>
<proteinExistence type="predicted"/>
<dbReference type="Pfam" id="PF02233">
    <property type="entry name" value="PNTB"/>
    <property type="match status" value="1"/>
</dbReference>
<feature type="domain" description="NADP transhydrogenase beta-like" evidence="6">
    <location>
        <begin position="4"/>
        <end position="59"/>
    </location>
</feature>
<accession>A0AAV8ZPM5</accession>
<dbReference type="GO" id="GO:0050661">
    <property type="term" value="F:NADP binding"/>
    <property type="evidence" value="ECO:0007669"/>
    <property type="project" value="TreeGrafter"/>
</dbReference>
<protein>
    <recommendedName>
        <fullName evidence="1">proton-translocating NAD(P)(+) transhydrogenase</fullName>
        <ecNumber evidence="1">7.1.1.1</ecNumber>
    </recommendedName>
</protein>
<evidence type="ECO:0000313" key="7">
    <source>
        <dbReference type="EMBL" id="KAJ8966253.1"/>
    </source>
</evidence>
<dbReference type="InterPro" id="IPR034300">
    <property type="entry name" value="PNTB-like"/>
</dbReference>
<evidence type="ECO:0000256" key="5">
    <source>
        <dbReference type="ARBA" id="ARBA00048202"/>
    </source>
</evidence>
<dbReference type="EMBL" id="JANEYF010001038">
    <property type="protein sequence ID" value="KAJ8966253.1"/>
    <property type="molecule type" value="Genomic_DNA"/>
</dbReference>
<reference evidence="7" key="1">
    <citation type="journal article" date="2023" name="Insect Mol. Biol.">
        <title>Genome sequencing provides insights into the evolution of gene families encoding plant cell wall-degrading enzymes in longhorned beetles.</title>
        <authorList>
            <person name="Shin N.R."/>
            <person name="Okamura Y."/>
            <person name="Kirsch R."/>
            <person name="Pauchet Y."/>
        </authorList>
    </citation>
    <scope>NUCLEOTIDE SEQUENCE</scope>
    <source>
        <strain evidence="7">RBIC_L_NR</strain>
    </source>
</reference>
<dbReference type="EC" id="7.1.1.1" evidence="1"/>
<evidence type="ECO:0000256" key="3">
    <source>
        <dbReference type="ARBA" id="ARBA00022967"/>
    </source>
</evidence>
<evidence type="ECO:0000256" key="4">
    <source>
        <dbReference type="ARBA" id="ARBA00023027"/>
    </source>
</evidence>
<name>A0AAV8ZPM5_9CUCU</name>
<comment type="caution">
    <text evidence="7">The sequence shown here is derived from an EMBL/GenBank/DDBJ whole genome shotgun (WGS) entry which is preliminary data.</text>
</comment>
<comment type="catalytic activity">
    <reaction evidence="5">
        <text>NAD(+) + NADPH + H(+)(in) = NADH + NADP(+) + H(+)(out)</text>
        <dbReference type="Rhea" id="RHEA:47992"/>
        <dbReference type="ChEBI" id="CHEBI:15378"/>
        <dbReference type="ChEBI" id="CHEBI:57540"/>
        <dbReference type="ChEBI" id="CHEBI:57783"/>
        <dbReference type="ChEBI" id="CHEBI:57945"/>
        <dbReference type="ChEBI" id="CHEBI:58349"/>
        <dbReference type="EC" id="7.1.1.1"/>
    </reaction>
</comment>
<dbReference type="PANTHER" id="PTHR10160">
    <property type="entry name" value="NAD(P) TRANSHYDROGENASE"/>
    <property type="match status" value="1"/>
</dbReference>
<evidence type="ECO:0000256" key="2">
    <source>
        <dbReference type="ARBA" id="ARBA00022857"/>
    </source>
</evidence>
<keyword evidence="3" id="KW-1278">Translocase</keyword>
<sequence length="60" mass="6037">MILQIGVAGGIAATLGQIAPNNEVLAQMAACVLAGGGLGTLIAKRIQITDLPQLVAGFHR</sequence>
<dbReference type="GO" id="GO:0008750">
    <property type="term" value="F:proton-translocating NAD(P)+ transhydrogenase activity"/>
    <property type="evidence" value="ECO:0007669"/>
    <property type="project" value="UniProtKB-EC"/>
</dbReference>
<evidence type="ECO:0000259" key="6">
    <source>
        <dbReference type="Pfam" id="PF02233"/>
    </source>
</evidence>
<dbReference type="GO" id="GO:0005743">
    <property type="term" value="C:mitochondrial inner membrane"/>
    <property type="evidence" value="ECO:0007669"/>
    <property type="project" value="TreeGrafter"/>
</dbReference>
<keyword evidence="2" id="KW-0521">NADP</keyword>
<keyword evidence="4" id="KW-0520">NAD</keyword>
<evidence type="ECO:0000313" key="8">
    <source>
        <dbReference type="Proteomes" id="UP001162156"/>
    </source>
</evidence>
<gene>
    <name evidence="7" type="ORF">NQ314_003668</name>
</gene>
<dbReference type="GO" id="GO:0006740">
    <property type="term" value="P:NADPH regeneration"/>
    <property type="evidence" value="ECO:0007669"/>
    <property type="project" value="TreeGrafter"/>
</dbReference>
<dbReference type="AlphaFoldDB" id="A0AAV8ZPM5"/>
<evidence type="ECO:0000256" key="1">
    <source>
        <dbReference type="ARBA" id="ARBA00012943"/>
    </source>
</evidence>
<keyword evidence="8" id="KW-1185">Reference proteome</keyword>
<dbReference type="PANTHER" id="PTHR10160:SF19">
    <property type="entry name" value="PROTON-TRANSLOCATING NAD(P)(+) TRANSHYDROGENASE"/>
    <property type="match status" value="1"/>
</dbReference>
<dbReference type="Proteomes" id="UP001162156">
    <property type="component" value="Unassembled WGS sequence"/>
</dbReference>